<gene>
    <name evidence="1" type="ORF">NPRO_19370</name>
</gene>
<dbReference type="Proteomes" id="UP000662873">
    <property type="component" value="Chromosome"/>
</dbReference>
<protein>
    <submittedName>
        <fullName evidence="1">Uncharacterized protein</fullName>
    </submittedName>
</protein>
<accession>A0A809RWT1</accession>
<sequence length="107" mass="11662">MWSDLKRAHLVLSVATLYSDSVPVPRSKSGWKGLGGKEFDGVKVSTSDLVSRPWEYVGVPDEVSAADFETEAPSALLIIIPEAKQRGLPYYAITNQGRVLLTPNMGE</sequence>
<dbReference type="EMBL" id="AP021858">
    <property type="protein sequence ID" value="BBO24342.1"/>
    <property type="molecule type" value="Genomic_DNA"/>
</dbReference>
<name>A0A809RWT1_9BACT</name>
<evidence type="ECO:0000313" key="1">
    <source>
        <dbReference type="EMBL" id="BBO24342.1"/>
    </source>
</evidence>
<dbReference type="AlphaFoldDB" id="A0A809RWT1"/>
<dbReference type="KEGG" id="npy:NPRO_19370"/>
<reference evidence="1" key="1">
    <citation type="journal article" name="DNA Res.">
        <title>The physiological potential of anammox bacteria as revealed by their core genome structure.</title>
        <authorList>
            <person name="Okubo T."/>
            <person name="Toyoda A."/>
            <person name="Fukuhara K."/>
            <person name="Uchiyama I."/>
            <person name="Harigaya Y."/>
            <person name="Kuroiwa M."/>
            <person name="Suzuki T."/>
            <person name="Murakami Y."/>
            <person name="Suwa Y."/>
            <person name="Takami H."/>
        </authorList>
    </citation>
    <scope>NUCLEOTIDE SEQUENCE</scope>
    <source>
        <strain evidence="1">317325-2</strain>
    </source>
</reference>
<evidence type="ECO:0000313" key="2">
    <source>
        <dbReference type="Proteomes" id="UP000662873"/>
    </source>
</evidence>
<organism evidence="1 2">
    <name type="scientific">Candidatus Nitrosymbiomonas proteolyticus</name>
    <dbReference type="NCBI Taxonomy" id="2608984"/>
    <lineage>
        <taxon>Bacteria</taxon>
        <taxon>Bacillati</taxon>
        <taxon>Armatimonadota</taxon>
        <taxon>Armatimonadota incertae sedis</taxon>
        <taxon>Candidatus Nitrosymbiomonas</taxon>
    </lineage>
</organism>
<proteinExistence type="predicted"/>